<feature type="domain" description="Mannosylglycerate hydrolase MGH1-like glycoside hydrolase" evidence="2">
    <location>
        <begin position="303"/>
        <end position="603"/>
    </location>
</feature>
<dbReference type="Pfam" id="PF22422">
    <property type="entry name" value="MGH1-like_GH"/>
    <property type="match status" value="1"/>
</dbReference>
<evidence type="ECO:0000313" key="4">
    <source>
        <dbReference type="Proteomes" id="UP000238642"/>
    </source>
</evidence>
<dbReference type="Gene3D" id="1.50.10.10">
    <property type="match status" value="1"/>
</dbReference>
<dbReference type="InterPro" id="IPR012341">
    <property type="entry name" value="6hp_glycosidase-like_sf"/>
</dbReference>
<keyword evidence="4" id="KW-1185">Reference proteome</keyword>
<dbReference type="InterPro" id="IPR032856">
    <property type="entry name" value="GDE_N_bis"/>
</dbReference>
<protein>
    <submittedName>
        <fullName evidence="3">Amylo-alpha-1,6-glucosidase</fullName>
    </submittedName>
</protein>
<dbReference type="OrthoDB" id="49490at2"/>
<evidence type="ECO:0000313" key="3">
    <source>
        <dbReference type="EMBL" id="PRD56879.1"/>
    </source>
</evidence>
<accession>A0A2S9JUE2</accession>
<evidence type="ECO:0000259" key="1">
    <source>
        <dbReference type="Pfam" id="PF14742"/>
    </source>
</evidence>
<gene>
    <name evidence="3" type="ORF">C5749_06590</name>
</gene>
<dbReference type="Pfam" id="PF14742">
    <property type="entry name" value="GDE_N_bis"/>
    <property type="match status" value="1"/>
</dbReference>
<dbReference type="AlphaFoldDB" id="A0A2S9JUE2"/>
<dbReference type="InterPro" id="IPR054491">
    <property type="entry name" value="MGH1-like_GH"/>
</dbReference>
<reference evidence="3 4" key="1">
    <citation type="submission" date="2018-02" db="EMBL/GenBank/DDBJ databases">
        <title>The draft genome of Sphingobacterium gobiense H7.</title>
        <authorList>
            <person name="Li L."/>
            <person name="Liu L."/>
            <person name="Zhang X."/>
            <person name="Wang T."/>
            <person name="Liang L."/>
        </authorList>
    </citation>
    <scope>NUCLEOTIDE SEQUENCE [LARGE SCALE GENOMIC DNA]</scope>
    <source>
        <strain evidence="3 4">ACCC 05757</strain>
    </source>
</reference>
<dbReference type="Proteomes" id="UP000238642">
    <property type="component" value="Unassembled WGS sequence"/>
</dbReference>
<evidence type="ECO:0000259" key="2">
    <source>
        <dbReference type="Pfam" id="PF22422"/>
    </source>
</evidence>
<dbReference type="SUPFAM" id="SSF48208">
    <property type="entry name" value="Six-hairpin glycosidases"/>
    <property type="match status" value="1"/>
</dbReference>
<sequence length="720" mass="81463">MKEEITQEEEEYHISSDAVNSDEVNMVLNYSNTFAVFDRSGNIHPYGKMVQGIYHEGTRFINRLVLKFNGQKPLLLSGSIKEGNSIYSADLTNPMIKACKIQENSIHIERHQFVREGAFYEEIKILQYEPENCSFDLSLDFDGDFKDIFEIRGIKRKVDTHNAYPVDHNEYFETTYLGLDGIKRSFEIYFQSDAEYSLGGNRAVFSVNLTSKKVVTIQYCIHFLTGDEKKDAMSYAEASELNQFELNQSKTLFAEIKTSNTQFNHWLYRSEKDFISLLSQTDYGKYPYAGVPWYNTPFGRDGIIAAMEILWINPEIAKGVLLFLAANQAVDLISEKDAEPGKILHEARNGEMANTGEIPFKQYYGTIDATPLFIILAGMYYDRTGDLNLVKQIWPNIMTAVNWIDNYGDIDGDGFVEYIHKAKNGLTNQGWKDSFDSIMHENNQLADPPIALCEVQSYVYGAKLHAGKLALVLGNQDKSSRLYDEAAVLKKNFNERFWDADLSSFVLALDGQKKPCRVRSSNAGHCLFTGIADDDKAAVLADTLLASDMFSGWGVRTLSSSSGRYNPMSYHNGSIWPHDNALIGYGLSKYGLQKHVLKIMGAIFDASLFIELQRVPELYCGFEKRQGIGPTAYPVACSPQAWAVGTVFMLLQSCLRIDINAINKTITFDRIVLPDYLHEIRLTDLKLGNEKCGLIINRSKYGEVGFNILYKPDDWEIVIN</sequence>
<dbReference type="EMBL" id="PVBS01000001">
    <property type="protein sequence ID" value="PRD56879.1"/>
    <property type="molecule type" value="Genomic_DNA"/>
</dbReference>
<comment type="caution">
    <text evidence="3">The sequence shown here is derived from an EMBL/GenBank/DDBJ whole genome shotgun (WGS) entry which is preliminary data.</text>
</comment>
<proteinExistence type="predicted"/>
<dbReference type="GO" id="GO:0005975">
    <property type="term" value="P:carbohydrate metabolic process"/>
    <property type="evidence" value="ECO:0007669"/>
    <property type="project" value="InterPro"/>
</dbReference>
<dbReference type="InterPro" id="IPR008928">
    <property type="entry name" value="6-hairpin_glycosidase_sf"/>
</dbReference>
<organism evidence="3 4">
    <name type="scientific">Sphingobacterium gobiense</name>
    <dbReference type="NCBI Taxonomy" id="1382456"/>
    <lineage>
        <taxon>Bacteria</taxon>
        <taxon>Pseudomonadati</taxon>
        <taxon>Bacteroidota</taxon>
        <taxon>Sphingobacteriia</taxon>
        <taxon>Sphingobacteriales</taxon>
        <taxon>Sphingobacteriaceae</taxon>
        <taxon>Sphingobacterium</taxon>
    </lineage>
</organism>
<dbReference type="RefSeq" id="WP_105724126.1">
    <property type="nucleotide sequence ID" value="NZ_PVBS01000001.1"/>
</dbReference>
<name>A0A2S9JUE2_9SPHI</name>
<feature type="domain" description="Putative glycogen debranching enzyme N-terminal" evidence="1">
    <location>
        <begin position="29"/>
        <end position="219"/>
    </location>
</feature>